<dbReference type="EMBL" id="CM003610">
    <property type="protein sequence ID" value="KYP61844.1"/>
    <property type="molecule type" value="Genomic_DNA"/>
</dbReference>
<protein>
    <submittedName>
        <fullName evidence="1">Uncharacterized protein</fullName>
    </submittedName>
</protein>
<name>A0A151T470_CAJCA</name>
<sequence length="76" mass="8659">MERFAATSIKIKNLNPEVALHAMLIALKPEPFVDSLCCESPRDMDELRDRAVGYIQMEEHFAFRDQVRGKGPAKPE</sequence>
<proteinExistence type="predicted"/>
<reference evidence="1 2" key="1">
    <citation type="journal article" date="2012" name="Nat. Biotechnol.">
        <title>Draft genome sequence of pigeonpea (Cajanus cajan), an orphan legume crop of resource-poor farmers.</title>
        <authorList>
            <person name="Varshney R.K."/>
            <person name="Chen W."/>
            <person name="Li Y."/>
            <person name="Bharti A.K."/>
            <person name="Saxena R.K."/>
            <person name="Schlueter J.A."/>
            <person name="Donoghue M.T."/>
            <person name="Azam S."/>
            <person name="Fan G."/>
            <person name="Whaley A.M."/>
            <person name="Farmer A.D."/>
            <person name="Sheridan J."/>
            <person name="Iwata A."/>
            <person name="Tuteja R."/>
            <person name="Penmetsa R.V."/>
            <person name="Wu W."/>
            <person name="Upadhyaya H.D."/>
            <person name="Yang S.P."/>
            <person name="Shah T."/>
            <person name="Saxena K.B."/>
            <person name="Michael T."/>
            <person name="McCombie W.R."/>
            <person name="Yang B."/>
            <person name="Zhang G."/>
            <person name="Yang H."/>
            <person name="Wang J."/>
            <person name="Spillane C."/>
            <person name="Cook D.R."/>
            <person name="May G.D."/>
            <person name="Xu X."/>
            <person name="Jackson S.A."/>
        </authorList>
    </citation>
    <scope>NUCLEOTIDE SEQUENCE [LARGE SCALE GENOMIC DNA]</scope>
    <source>
        <strain evidence="2">cv. Asha</strain>
    </source>
</reference>
<evidence type="ECO:0000313" key="1">
    <source>
        <dbReference type="EMBL" id="KYP61844.1"/>
    </source>
</evidence>
<dbReference type="Gramene" id="C.cajan_15891.t">
    <property type="protein sequence ID" value="C.cajan_15891.t.cds1"/>
    <property type="gene ID" value="C.cajan_15891"/>
</dbReference>
<organism evidence="1 2">
    <name type="scientific">Cajanus cajan</name>
    <name type="common">Pigeon pea</name>
    <name type="synonym">Cajanus indicus</name>
    <dbReference type="NCBI Taxonomy" id="3821"/>
    <lineage>
        <taxon>Eukaryota</taxon>
        <taxon>Viridiplantae</taxon>
        <taxon>Streptophyta</taxon>
        <taxon>Embryophyta</taxon>
        <taxon>Tracheophyta</taxon>
        <taxon>Spermatophyta</taxon>
        <taxon>Magnoliopsida</taxon>
        <taxon>eudicotyledons</taxon>
        <taxon>Gunneridae</taxon>
        <taxon>Pentapetalae</taxon>
        <taxon>rosids</taxon>
        <taxon>fabids</taxon>
        <taxon>Fabales</taxon>
        <taxon>Fabaceae</taxon>
        <taxon>Papilionoideae</taxon>
        <taxon>50 kb inversion clade</taxon>
        <taxon>NPAAA clade</taxon>
        <taxon>indigoferoid/millettioid clade</taxon>
        <taxon>Phaseoleae</taxon>
        <taxon>Cajanus</taxon>
    </lineage>
</organism>
<gene>
    <name evidence="1" type="ORF">KK1_016356</name>
</gene>
<keyword evidence="2" id="KW-1185">Reference proteome</keyword>
<accession>A0A151T470</accession>
<dbReference type="Proteomes" id="UP000075243">
    <property type="component" value="Chromosome 8"/>
</dbReference>
<dbReference type="AlphaFoldDB" id="A0A151T470"/>
<evidence type="ECO:0000313" key="2">
    <source>
        <dbReference type="Proteomes" id="UP000075243"/>
    </source>
</evidence>